<organism evidence="2 3">
    <name type="scientific">Pseudoduganella aquatica</name>
    <dbReference type="NCBI Taxonomy" id="2660641"/>
    <lineage>
        <taxon>Bacteria</taxon>
        <taxon>Pseudomonadati</taxon>
        <taxon>Pseudomonadota</taxon>
        <taxon>Betaproteobacteria</taxon>
        <taxon>Burkholderiales</taxon>
        <taxon>Oxalobacteraceae</taxon>
        <taxon>Telluria group</taxon>
        <taxon>Pseudoduganella</taxon>
    </lineage>
</organism>
<proteinExistence type="predicted"/>
<feature type="non-terminal residue" evidence="2">
    <location>
        <position position="100"/>
    </location>
</feature>
<feature type="region of interest" description="Disordered" evidence="1">
    <location>
        <begin position="61"/>
        <end position="82"/>
    </location>
</feature>
<dbReference type="Proteomes" id="UP000450676">
    <property type="component" value="Unassembled WGS sequence"/>
</dbReference>
<keyword evidence="3" id="KW-1185">Reference proteome</keyword>
<evidence type="ECO:0000256" key="1">
    <source>
        <dbReference type="SAM" id="MobiDB-lite"/>
    </source>
</evidence>
<gene>
    <name evidence="2" type="ORF">GTP77_25700</name>
</gene>
<sequence length="100" mass="9071">MTMISNGAPGAPTPAPSLLDTAVPAAGAGDAALALLGAALPGAAAVALPLFSQLLGDAEPAADGGAADAGVPAADEGADSAAGSAGLDAMNAMLALVLPP</sequence>
<feature type="region of interest" description="Disordered" evidence="1">
    <location>
        <begin position="1"/>
        <end position="21"/>
    </location>
</feature>
<accession>A0A7X4KQA3</accession>
<protein>
    <submittedName>
        <fullName evidence="2">Uncharacterized protein</fullName>
    </submittedName>
</protein>
<name>A0A7X4KQA3_9BURK</name>
<evidence type="ECO:0000313" key="3">
    <source>
        <dbReference type="Proteomes" id="UP000450676"/>
    </source>
</evidence>
<evidence type="ECO:0000313" key="2">
    <source>
        <dbReference type="EMBL" id="MYN10720.1"/>
    </source>
</evidence>
<comment type="caution">
    <text evidence="2">The sequence shown here is derived from an EMBL/GenBank/DDBJ whole genome shotgun (WGS) entry which is preliminary data.</text>
</comment>
<dbReference type="AlphaFoldDB" id="A0A7X4KQA3"/>
<reference evidence="2 3" key="1">
    <citation type="submission" date="2019-12" db="EMBL/GenBank/DDBJ databases">
        <title>Novel species isolated from a subtropical stream in China.</title>
        <authorList>
            <person name="Lu H."/>
        </authorList>
    </citation>
    <scope>NUCLEOTIDE SEQUENCE [LARGE SCALE GENOMIC DNA]</scope>
    <source>
        <strain evidence="2 3">FT127W</strain>
    </source>
</reference>
<dbReference type="EMBL" id="WWCU01000044">
    <property type="protein sequence ID" value="MYN10720.1"/>
    <property type="molecule type" value="Genomic_DNA"/>
</dbReference>